<reference evidence="1" key="1">
    <citation type="submission" date="2023-03" db="EMBL/GenBank/DDBJ databases">
        <title>Massive genome expansion in bonnet fungi (Mycena s.s.) driven by repeated elements and novel gene families across ecological guilds.</title>
        <authorList>
            <consortium name="Lawrence Berkeley National Laboratory"/>
            <person name="Harder C.B."/>
            <person name="Miyauchi S."/>
            <person name="Viragh M."/>
            <person name="Kuo A."/>
            <person name="Thoen E."/>
            <person name="Andreopoulos B."/>
            <person name="Lu D."/>
            <person name="Skrede I."/>
            <person name="Drula E."/>
            <person name="Henrissat B."/>
            <person name="Morin E."/>
            <person name="Kohler A."/>
            <person name="Barry K."/>
            <person name="LaButti K."/>
            <person name="Morin E."/>
            <person name="Salamov A."/>
            <person name="Lipzen A."/>
            <person name="Mereny Z."/>
            <person name="Hegedus B."/>
            <person name="Baldrian P."/>
            <person name="Stursova M."/>
            <person name="Weitz H."/>
            <person name="Taylor A."/>
            <person name="Grigoriev I.V."/>
            <person name="Nagy L.G."/>
            <person name="Martin F."/>
            <person name="Kauserud H."/>
        </authorList>
    </citation>
    <scope>NUCLEOTIDE SEQUENCE</scope>
    <source>
        <strain evidence="1">CBHHK188m</strain>
    </source>
</reference>
<comment type="caution">
    <text evidence="1">The sequence shown here is derived from an EMBL/GenBank/DDBJ whole genome shotgun (WGS) entry which is preliminary data.</text>
</comment>
<organism evidence="1 2">
    <name type="scientific">Mycena maculata</name>
    <dbReference type="NCBI Taxonomy" id="230809"/>
    <lineage>
        <taxon>Eukaryota</taxon>
        <taxon>Fungi</taxon>
        <taxon>Dikarya</taxon>
        <taxon>Basidiomycota</taxon>
        <taxon>Agaricomycotina</taxon>
        <taxon>Agaricomycetes</taxon>
        <taxon>Agaricomycetidae</taxon>
        <taxon>Agaricales</taxon>
        <taxon>Marasmiineae</taxon>
        <taxon>Mycenaceae</taxon>
        <taxon>Mycena</taxon>
    </lineage>
</organism>
<dbReference type="EMBL" id="JARJLG010000038">
    <property type="protein sequence ID" value="KAJ7764091.1"/>
    <property type="molecule type" value="Genomic_DNA"/>
</dbReference>
<sequence>MSRLKDAPRRRSPSTRLPVLQLFPLRPTAKTLRWDVLVGISTFFGLNVAIPLSNYAAKIVAGAQDNLTKARDERVALMNEETFIDMLQSTISLRWIEKHLNTPELTLVPPLANQSQTIAFQSCAVT</sequence>
<evidence type="ECO:0000313" key="2">
    <source>
        <dbReference type="Proteomes" id="UP001215280"/>
    </source>
</evidence>
<accession>A0AAD7JJW5</accession>
<keyword evidence="2" id="KW-1185">Reference proteome</keyword>
<gene>
    <name evidence="1" type="ORF">DFH07DRAFT_956108</name>
</gene>
<dbReference type="Proteomes" id="UP001215280">
    <property type="component" value="Unassembled WGS sequence"/>
</dbReference>
<evidence type="ECO:0000313" key="1">
    <source>
        <dbReference type="EMBL" id="KAJ7764091.1"/>
    </source>
</evidence>
<name>A0AAD7JJW5_9AGAR</name>
<dbReference type="AlphaFoldDB" id="A0AAD7JJW5"/>
<protein>
    <submittedName>
        <fullName evidence="1">Uncharacterized protein</fullName>
    </submittedName>
</protein>
<proteinExistence type="predicted"/>